<gene>
    <name evidence="4" type="ORF">LQ318_04445</name>
</gene>
<dbReference type="PANTHER" id="PTHR21600">
    <property type="entry name" value="MITOCHONDRIAL RNA PSEUDOURIDINE SYNTHASE"/>
    <property type="match status" value="1"/>
</dbReference>
<feature type="domain" description="Pseudouridine synthase RsuA/RluA-like" evidence="3">
    <location>
        <begin position="18"/>
        <end position="173"/>
    </location>
</feature>
<dbReference type="SUPFAM" id="SSF55120">
    <property type="entry name" value="Pseudouridine synthase"/>
    <property type="match status" value="1"/>
</dbReference>
<evidence type="ECO:0000256" key="1">
    <source>
        <dbReference type="ARBA" id="ARBA00010876"/>
    </source>
</evidence>
<reference evidence="4 5" key="1">
    <citation type="submission" date="2021-11" db="EMBL/GenBank/DDBJ databases">
        <title>Aliifidinibius sp. nov., a new bacterium isolated from saline soil.</title>
        <authorList>
            <person name="Galisteo C."/>
            <person name="De La Haba R."/>
            <person name="Sanchez-Porro C."/>
            <person name="Ventosa A."/>
        </authorList>
    </citation>
    <scope>NUCLEOTIDE SEQUENCE [LARGE SCALE GENOMIC DNA]</scope>
    <source>
        <strain evidence="4 5">KACC 190600</strain>
    </source>
</reference>
<dbReference type="Proteomes" id="UP001207337">
    <property type="component" value="Unassembled WGS sequence"/>
</dbReference>
<dbReference type="RefSeq" id="WP_265787882.1">
    <property type="nucleotide sequence ID" value="NZ_BAABRS010000001.1"/>
</dbReference>
<evidence type="ECO:0000313" key="4">
    <source>
        <dbReference type="EMBL" id="MCW9712149.1"/>
    </source>
</evidence>
<dbReference type="EMBL" id="JAJNDC010000001">
    <property type="protein sequence ID" value="MCW9712149.1"/>
    <property type="molecule type" value="Genomic_DNA"/>
</dbReference>
<dbReference type="InterPro" id="IPR006145">
    <property type="entry name" value="PsdUridine_synth_RsuA/RluA"/>
</dbReference>
<name>A0ABT3PWA9_9BACT</name>
<dbReference type="Gene3D" id="3.30.2350.10">
    <property type="entry name" value="Pseudouridine synthase"/>
    <property type="match status" value="1"/>
</dbReference>
<comment type="caution">
    <text evidence="4">The sequence shown here is derived from an EMBL/GenBank/DDBJ whole genome shotgun (WGS) entry which is preliminary data.</text>
</comment>
<accession>A0ABT3PWA9</accession>
<dbReference type="InterPro" id="IPR050188">
    <property type="entry name" value="RluA_PseudoU_synthase"/>
</dbReference>
<dbReference type="InterPro" id="IPR020103">
    <property type="entry name" value="PsdUridine_synth_cat_dom_sf"/>
</dbReference>
<sequence>MDYTNTQPNIPIVFEDEHLLVIDKPSGLLSQEDHTGDPDVLSLCKSYLKRSASSTGTPYLGLLHRLDRPISGLMLLAKDGNAAQVLSKQIRDRTIQKTYWAVCEGSPPRNGVLTHYLAKDRDRNVVEIKPESQKEAKKAILSFATMEQQEQLNLLSIHLQTGRPHQIRVQLAAEGYPIWGDYKYGSNQPDGREMALRAVELIFEHPGHKQQVCLEVAPANQMPWSLFSIAQM</sequence>
<dbReference type="CDD" id="cd02869">
    <property type="entry name" value="PseudoU_synth_RluA_like"/>
    <property type="match status" value="1"/>
</dbReference>
<keyword evidence="2" id="KW-0413">Isomerase</keyword>
<comment type="similarity">
    <text evidence="1">Belongs to the pseudouridine synthase RluA family.</text>
</comment>
<evidence type="ECO:0000259" key="3">
    <source>
        <dbReference type="Pfam" id="PF00849"/>
    </source>
</evidence>
<organism evidence="4 5">
    <name type="scientific">Fodinibius salicampi</name>
    <dbReference type="NCBI Taxonomy" id="1920655"/>
    <lineage>
        <taxon>Bacteria</taxon>
        <taxon>Pseudomonadati</taxon>
        <taxon>Balneolota</taxon>
        <taxon>Balneolia</taxon>
        <taxon>Balneolales</taxon>
        <taxon>Balneolaceae</taxon>
        <taxon>Fodinibius</taxon>
    </lineage>
</organism>
<dbReference type="PANTHER" id="PTHR21600:SF83">
    <property type="entry name" value="PSEUDOURIDYLATE SYNTHASE RPUSD4, MITOCHONDRIAL"/>
    <property type="match status" value="1"/>
</dbReference>
<protein>
    <submittedName>
        <fullName evidence="4">RluA family pseudouridine synthase</fullName>
    </submittedName>
</protein>
<proteinExistence type="inferred from homology"/>
<evidence type="ECO:0000313" key="5">
    <source>
        <dbReference type="Proteomes" id="UP001207337"/>
    </source>
</evidence>
<evidence type="ECO:0000256" key="2">
    <source>
        <dbReference type="ARBA" id="ARBA00023235"/>
    </source>
</evidence>
<keyword evidence="5" id="KW-1185">Reference proteome</keyword>
<dbReference type="Pfam" id="PF00849">
    <property type="entry name" value="PseudoU_synth_2"/>
    <property type="match status" value="1"/>
</dbReference>